<feature type="region of interest" description="Disordered" evidence="1">
    <location>
        <begin position="1"/>
        <end position="22"/>
    </location>
</feature>
<feature type="compositionally biased region" description="Basic residues" evidence="1">
    <location>
        <begin position="11"/>
        <end position="20"/>
    </location>
</feature>
<evidence type="ECO:0000256" key="1">
    <source>
        <dbReference type="SAM" id="MobiDB-lite"/>
    </source>
</evidence>
<dbReference type="Ensembl" id="ENSJHYT00000024812.1">
    <property type="protein sequence ID" value="ENSJHYP00000020572.1"/>
    <property type="gene ID" value="ENSJHYG00000015596.1"/>
</dbReference>
<reference evidence="2" key="2">
    <citation type="submission" date="2025-09" db="UniProtKB">
        <authorList>
            <consortium name="Ensembl"/>
        </authorList>
    </citation>
    <scope>IDENTIFICATION</scope>
</reference>
<evidence type="ECO:0000313" key="2">
    <source>
        <dbReference type="Ensembl" id="ENSJHYP00000020572.1"/>
    </source>
</evidence>
<sequence length="120" mass="13444">MLRIMLSSKPREKKSRKQQRANRIIEPSRHVGLRAQTRALLLPHTAGDSRQELDTCPKGHRGLSGLGRQWRCAAGSTLCNRIGIGCTPSRADSGHGCGEHSVQHNFGRMHSPPWHTTYNW</sequence>
<dbReference type="AlphaFoldDB" id="A0A8C5NS08"/>
<protein>
    <submittedName>
        <fullName evidence="2">Uncharacterized protein</fullName>
    </submittedName>
</protein>
<dbReference type="Proteomes" id="UP000694408">
    <property type="component" value="Unplaced"/>
</dbReference>
<keyword evidence="3" id="KW-1185">Reference proteome</keyword>
<accession>A0A8C5NS08</accession>
<reference evidence="2" key="1">
    <citation type="submission" date="2025-08" db="UniProtKB">
        <authorList>
            <consortium name="Ensembl"/>
        </authorList>
    </citation>
    <scope>IDENTIFICATION</scope>
</reference>
<organism evidence="2 3">
    <name type="scientific">Junco hyemalis</name>
    <name type="common">Dark-eyed junco</name>
    <dbReference type="NCBI Taxonomy" id="40217"/>
    <lineage>
        <taxon>Eukaryota</taxon>
        <taxon>Metazoa</taxon>
        <taxon>Chordata</taxon>
        <taxon>Craniata</taxon>
        <taxon>Vertebrata</taxon>
        <taxon>Euteleostomi</taxon>
        <taxon>Archelosauria</taxon>
        <taxon>Archosauria</taxon>
        <taxon>Dinosauria</taxon>
        <taxon>Saurischia</taxon>
        <taxon>Theropoda</taxon>
        <taxon>Coelurosauria</taxon>
        <taxon>Aves</taxon>
        <taxon>Neognathae</taxon>
        <taxon>Neoaves</taxon>
        <taxon>Telluraves</taxon>
        <taxon>Australaves</taxon>
        <taxon>Passeriformes</taxon>
        <taxon>Passerellidae</taxon>
        <taxon>Junco</taxon>
    </lineage>
</organism>
<evidence type="ECO:0000313" key="3">
    <source>
        <dbReference type="Proteomes" id="UP000694408"/>
    </source>
</evidence>
<proteinExistence type="predicted"/>
<name>A0A8C5NS08_JUNHY</name>